<dbReference type="RefSeq" id="WP_114568410.1">
    <property type="nucleotide sequence ID" value="NZ_CABMMS010000002.1"/>
</dbReference>
<reference evidence="2 3" key="1">
    <citation type="journal article" date="2018" name="Elife">
        <title>Discovery and characterization of a prevalent human gut bacterial enzyme sufficient for the inactivation of a family of plant toxins.</title>
        <authorList>
            <person name="Koppel N."/>
            <person name="Bisanz J.E."/>
            <person name="Pandelia M.E."/>
            <person name="Turnbaugh P.J."/>
            <person name="Balskus E.P."/>
        </authorList>
    </citation>
    <scope>NUCLEOTIDE SEQUENCE [LARGE SCALE GENOMIC DNA]</scope>
    <source>
        <strain evidence="2 3">3C</strain>
    </source>
</reference>
<keyword evidence="1" id="KW-0472">Membrane</keyword>
<dbReference type="Proteomes" id="UP000254000">
    <property type="component" value="Unassembled WGS sequence"/>
</dbReference>
<evidence type="ECO:0000313" key="3">
    <source>
        <dbReference type="Proteomes" id="UP000254000"/>
    </source>
</evidence>
<gene>
    <name evidence="2" type="ORF">C1877_03715</name>
</gene>
<feature type="transmembrane region" description="Helical" evidence="1">
    <location>
        <begin position="130"/>
        <end position="152"/>
    </location>
</feature>
<sequence>MKKVVFESVGNVLLFVLMGLAFMFPFSRYEGGATADGFSLSVHLSPLMAVFVVFLVLYPIARAVFVRRSGLHASTRDNLELAADDERELQITGRALRTAYRVLMTCLIVGLGVLAAAQFLSATFLGDAVAVYRTAVGIIAATLVAASASYCIRWCLEYRK</sequence>
<feature type="transmembrane region" description="Helical" evidence="1">
    <location>
        <begin position="12"/>
        <end position="29"/>
    </location>
</feature>
<dbReference type="GeneID" id="97354573"/>
<protein>
    <submittedName>
        <fullName evidence="2">Uncharacterized protein</fullName>
    </submittedName>
</protein>
<proteinExistence type="predicted"/>
<keyword evidence="1" id="KW-0812">Transmembrane</keyword>
<evidence type="ECO:0000256" key="1">
    <source>
        <dbReference type="SAM" id="Phobius"/>
    </source>
</evidence>
<accession>A0A369M760</accession>
<dbReference type="AlphaFoldDB" id="A0A369M760"/>
<organism evidence="2 3">
    <name type="scientific">Gordonibacter pamelaeae</name>
    <dbReference type="NCBI Taxonomy" id="471189"/>
    <lineage>
        <taxon>Bacteria</taxon>
        <taxon>Bacillati</taxon>
        <taxon>Actinomycetota</taxon>
        <taxon>Coriobacteriia</taxon>
        <taxon>Eggerthellales</taxon>
        <taxon>Eggerthellaceae</taxon>
        <taxon>Gordonibacter</taxon>
    </lineage>
</organism>
<name>A0A369M760_9ACTN</name>
<feature type="transmembrane region" description="Helical" evidence="1">
    <location>
        <begin position="41"/>
        <end position="61"/>
    </location>
</feature>
<comment type="caution">
    <text evidence="2">The sequence shown here is derived from an EMBL/GenBank/DDBJ whole genome shotgun (WGS) entry which is preliminary data.</text>
</comment>
<dbReference type="OrthoDB" id="3177423at2"/>
<dbReference type="EMBL" id="PPTS01000002">
    <property type="protein sequence ID" value="RDB66306.1"/>
    <property type="molecule type" value="Genomic_DNA"/>
</dbReference>
<keyword evidence="1" id="KW-1133">Transmembrane helix</keyword>
<keyword evidence="3" id="KW-1185">Reference proteome</keyword>
<feature type="transmembrane region" description="Helical" evidence="1">
    <location>
        <begin position="102"/>
        <end position="124"/>
    </location>
</feature>
<evidence type="ECO:0000313" key="2">
    <source>
        <dbReference type="EMBL" id="RDB66306.1"/>
    </source>
</evidence>